<dbReference type="Pfam" id="PF10444">
    <property type="entry name" value="Nbl1_Borealin_N"/>
    <property type="match status" value="1"/>
</dbReference>
<organism evidence="3 4">
    <name type="scientific">Emergomyces africanus</name>
    <dbReference type="NCBI Taxonomy" id="1955775"/>
    <lineage>
        <taxon>Eukaryota</taxon>
        <taxon>Fungi</taxon>
        <taxon>Dikarya</taxon>
        <taxon>Ascomycota</taxon>
        <taxon>Pezizomycotina</taxon>
        <taxon>Eurotiomycetes</taxon>
        <taxon>Eurotiomycetidae</taxon>
        <taxon>Onygenales</taxon>
        <taxon>Ajellomycetaceae</taxon>
        <taxon>Emergomyces</taxon>
    </lineage>
</organism>
<keyword evidence="4" id="KW-1185">Reference proteome</keyword>
<dbReference type="InterPro" id="IPR018851">
    <property type="entry name" value="Borealin_N"/>
</dbReference>
<evidence type="ECO:0000259" key="2">
    <source>
        <dbReference type="Pfam" id="PF10444"/>
    </source>
</evidence>
<evidence type="ECO:0000313" key="4">
    <source>
        <dbReference type="Proteomes" id="UP000091918"/>
    </source>
</evidence>
<dbReference type="OrthoDB" id="2392550at2759"/>
<feature type="compositionally biased region" description="Low complexity" evidence="1">
    <location>
        <begin position="116"/>
        <end position="133"/>
    </location>
</feature>
<dbReference type="Proteomes" id="UP000091918">
    <property type="component" value="Unassembled WGS sequence"/>
</dbReference>
<comment type="caution">
    <text evidence="3">The sequence shown here is derived from an EMBL/GenBank/DDBJ whole genome shotgun (WGS) entry which is preliminary data.</text>
</comment>
<feature type="compositionally biased region" description="Basic and acidic residues" evidence="1">
    <location>
        <begin position="10"/>
        <end position="23"/>
    </location>
</feature>
<feature type="compositionally biased region" description="Low complexity" evidence="1">
    <location>
        <begin position="269"/>
        <end position="279"/>
    </location>
</feature>
<gene>
    <name evidence="3" type="ORF">ACJ72_00064</name>
</gene>
<feature type="compositionally biased region" description="Basic and acidic residues" evidence="1">
    <location>
        <begin position="151"/>
        <end position="171"/>
    </location>
</feature>
<feature type="region of interest" description="Disordered" evidence="1">
    <location>
        <begin position="111"/>
        <end position="422"/>
    </location>
</feature>
<evidence type="ECO:0000313" key="3">
    <source>
        <dbReference type="EMBL" id="OAX85526.1"/>
    </source>
</evidence>
<protein>
    <recommendedName>
        <fullName evidence="2">Borealin N-terminal domain-containing protein</fullName>
    </recommendedName>
</protein>
<feature type="compositionally biased region" description="Polar residues" evidence="1">
    <location>
        <begin position="202"/>
        <end position="236"/>
    </location>
</feature>
<sequence length="422" mass="44416">MATISRKRKSPEPSDPHAPEHTGHATGAVRTPDGSPPRKKMRITLSQKQALIDNLQLEVTERARKLRAQYALQAQDLRGRIERRINRIPVALRKAKMGDLLAKYSQTTRVDDVGQKSGPTTSSSKSSSKASVTAPGNNAASTTRTTRGVKRTSDEMLASDKENAPLQDQDHHHHQVHVPLSNPKKRGTPNAHPAGHHPRVLSQFTETGVLSPKSSNSRTFPQSPLRNVTGKSQKQLGGSVRPSSPLKHASPIKSGGTAGTVERARTRSTRGTTTATGTRKVSPAGDGNGTRRRTTAKSTASTTSKRAAPPSRPTTRQKNTRRNSGDSTISNLSSGTTIVKTTTRGAAAGSQKGTGTRAVSTAATAANKRPPPAARGGGRAPTATSTAKKTTTSTTTTAAAGSALKATEPAAASGKRVLRKRV</sequence>
<proteinExistence type="predicted"/>
<feature type="domain" description="Borealin N-terminal" evidence="2">
    <location>
        <begin position="47"/>
        <end position="103"/>
    </location>
</feature>
<reference evidence="3 4" key="1">
    <citation type="submission" date="2015-07" db="EMBL/GenBank/DDBJ databases">
        <title>Emmonsia species relationships and genome sequence.</title>
        <authorList>
            <person name="Cuomo C.A."/>
            <person name="Schwartz I.S."/>
            <person name="Kenyon C."/>
            <person name="de Hoog G.S."/>
            <person name="Govender N.P."/>
            <person name="Botha A."/>
            <person name="Moreno L."/>
            <person name="de Vries M."/>
            <person name="Munoz J.F."/>
            <person name="Stielow J.B."/>
        </authorList>
    </citation>
    <scope>NUCLEOTIDE SEQUENCE [LARGE SCALE GENOMIC DNA]</scope>
    <source>
        <strain evidence="3 4">CBS 136260</strain>
    </source>
</reference>
<dbReference type="EMBL" id="LGUA01000004">
    <property type="protein sequence ID" value="OAX85526.1"/>
    <property type="molecule type" value="Genomic_DNA"/>
</dbReference>
<dbReference type="AlphaFoldDB" id="A0A1B7P923"/>
<dbReference type="STRING" id="1658172.A0A1B7P923"/>
<feature type="region of interest" description="Disordered" evidence="1">
    <location>
        <begin position="1"/>
        <end position="40"/>
    </location>
</feature>
<feature type="compositionally biased region" description="Low complexity" evidence="1">
    <location>
        <begin position="296"/>
        <end position="309"/>
    </location>
</feature>
<name>A0A1B7P923_9EURO</name>
<feature type="compositionally biased region" description="Polar residues" evidence="1">
    <location>
        <begin position="325"/>
        <end position="344"/>
    </location>
</feature>
<evidence type="ECO:0000256" key="1">
    <source>
        <dbReference type="SAM" id="MobiDB-lite"/>
    </source>
</evidence>
<accession>A0A1B7P923</accession>
<feature type="compositionally biased region" description="Low complexity" evidence="1">
    <location>
        <begin position="380"/>
        <end position="407"/>
    </location>
</feature>
<feature type="compositionally biased region" description="Polar residues" evidence="1">
    <location>
        <begin position="134"/>
        <end position="146"/>
    </location>
</feature>